<comment type="subcellular location">
    <subcellularLocation>
        <location evidence="1">Cell outer membrane</location>
    </subcellularLocation>
</comment>
<dbReference type="InterPro" id="IPR012944">
    <property type="entry name" value="SusD_RagB_dom"/>
</dbReference>
<evidence type="ECO:0000256" key="1">
    <source>
        <dbReference type="ARBA" id="ARBA00004442"/>
    </source>
</evidence>
<dbReference type="AlphaFoldDB" id="A0A1I6TAA1"/>
<keyword evidence="4" id="KW-0472">Membrane</keyword>
<reference evidence="7 8" key="1">
    <citation type="submission" date="2016-10" db="EMBL/GenBank/DDBJ databases">
        <authorList>
            <person name="de Groot N.N."/>
        </authorList>
    </citation>
    <scope>NUCLEOTIDE SEQUENCE [LARGE SCALE GENOMIC DNA]</scope>
    <source>
        <strain evidence="7 8">DSM 22789</strain>
    </source>
</reference>
<evidence type="ECO:0000256" key="5">
    <source>
        <dbReference type="ARBA" id="ARBA00023237"/>
    </source>
</evidence>
<dbReference type="Proteomes" id="UP000198785">
    <property type="component" value="Unassembled WGS sequence"/>
</dbReference>
<evidence type="ECO:0000313" key="8">
    <source>
        <dbReference type="Proteomes" id="UP000198785"/>
    </source>
</evidence>
<evidence type="ECO:0000256" key="2">
    <source>
        <dbReference type="ARBA" id="ARBA00006275"/>
    </source>
</evidence>
<evidence type="ECO:0000259" key="6">
    <source>
        <dbReference type="Pfam" id="PF07980"/>
    </source>
</evidence>
<accession>A0A1I6TAA1</accession>
<organism evidence="7 8">
    <name type="scientific">Sphingobacterium wenxiniae</name>
    <dbReference type="NCBI Taxonomy" id="683125"/>
    <lineage>
        <taxon>Bacteria</taxon>
        <taxon>Pseudomonadati</taxon>
        <taxon>Bacteroidota</taxon>
        <taxon>Sphingobacteriia</taxon>
        <taxon>Sphingobacteriales</taxon>
        <taxon>Sphingobacteriaceae</taxon>
        <taxon>Sphingobacterium</taxon>
    </lineage>
</organism>
<evidence type="ECO:0000256" key="4">
    <source>
        <dbReference type="ARBA" id="ARBA00023136"/>
    </source>
</evidence>
<dbReference type="STRING" id="683125.SAMN05660206_10634"/>
<dbReference type="InterPro" id="IPR011990">
    <property type="entry name" value="TPR-like_helical_dom_sf"/>
</dbReference>
<dbReference type="OrthoDB" id="5694214at2"/>
<name>A0A1I6TAA1_9SPHI</name>
<keyword evidence="3" id="KW-0732">Signal</keyword>
<dbReference type="EMBL" id="FOZZ01000006">
    <property type="protein sequence ID" value="SFS86145.1"/>
    <property type="molecule type" value="Genomic_DNA"/>
</dbReference>
<dbReference type="GO" id="GO:0009279">
    <property type="term" value="C:cell outer membrane"/>
    <property type="evidence" value="ECO:0007669"/>
    <property type="project" value="UniProtKB-SubCell"/>
</dbReference>
<proteinExistence type="inferred from homology"/>
<keyword evidence="8" id="KW-1185">Reference proteome</keyword>
<dbReference type="SUPFAM" id="SSF48452">
    <property type="entry name" value="TPR-like"/>
    <property type="match status" value="1"/>
</dbReference>
<keyword evidence="5" id="KW-0998">Cell outer membrane</keyword>
<dbReference type="Pfam" id="PF07980">
    <property type="entry name" value="SusD_RagB"/>
    <property type="match status" value="1"/>
</dbReference>
<evidence type="ECO:0000313" key="7">
    <source>
        <dbReference type="EMBL" id="SFS86145.1"/>
    </source>
</evidence>
<gene>
    <name evidence="7" type="ORF">SAMN05660206_10634</name>
</gene>
<protein>
    <submittedName>
        <fullName evidence="7">SusD family protein</fullName>
    </submittedName>
</protein>
<dbReference type="RefSeq" id="WP_093365478.1">
    <property type="nucleotide sequence ID" value="NZ_FOZZ01000006.1"/>
</dbReference>
<dbReference type="Gene3D" id="1.25.40.390">
    <property type="match status" value="1"/>
</dbReference>
<evidence type="ECO:0000256" key="3">
    <source>
        <dbReference type="ARBA" id="ARBA00022729"/>
    </source>
</evidence>
<comment type="similarity">
    <text evidence="2">Belongs to the SusD family.</text>
</comment>
<sequence length="258" mass="28881">MLPNSLGGWSSIVPTQSLVDAYETKDGEEITASSAYNPAKPFENRDPRFEATVIYPGALYTGKYFDPLNPNSIDYPSGPDNASSTGYNYRKYIQEPSSYANVWNVGTNIIVQRYAEILLLNAEAKIELNQIDNSVYDNIDLVRERAGMGKVNKAVYSGQAKLRELVRRELRVELAGEGRRRFDIIRWGIAKEVMSGPVYGSLSKGTVNSATGEVTFTSLTDRFFVENRTFVDGRDNLWPIPQNVIDRGKGTLDQNPNY</sequence>
<feature type="domain" description="RagB/SusD" evidence="6">
    <location>
        <begin position="5"/>
        <end position="258"/>
    </location>
</feature>